<name>A0A3B0YMV0_9ZZZZ</name>
<feature type="domain" description="Sigma-54 factor interaction" evidence="5">
    <location>
        <begin position="8"/>
        <end position="237"/>
    </location>
</feature>
<dbReference type="PANTHER" id="PTHR32071:SF57">
    <property type="entry name" value="C4-DICARBOXYLATE TRANSPORT TRANSCRIPTIONAL REGULATORY PROTEIN DCTD"/>
    <property type="match status" value="1"/>
</dbReference>
<dbReference type="GO" id="GO:0005524">
    <property type="term" value="F:ATP binding"/>
    <property type="evidence" value="ECO:0007669"/>
    <property type="project" value="UniProtKB-KW"/>
</dbReference>
<evidence type="ECO:0000256" key="2">
    <source>
        <dbReference type="ARBA" id="ARBA00022840"/>
    </source>
</evidence>
<evidence type="ECO:0000256" key="1">
    <source>
        <dbReference type="ARBA" id="ARBA00022741"/>
    </source>
</evidence>
<accession>A0A3B0YMV0</accession>
<dbReference type="GO" id="GO:0006355">
    <property type="term" value="P:regulation of DNA-templated transcription"/>
    <property type="evidence" value="ECO:0007669"/>
    <property type="project" value="InterPro"/>
</dbReference>
<dbReference type="SUPFAM" id="SSF52540">
    <property type="entry name" value="P-loop containing nucleoside triphosphate hydrolases"/>
    <property type="match status" value="1"/>
</dbReference>
<dbReference type="Gene3D" id="3.40.50.300">
    <property type="entry name" value="P-loop containing nucleotide triphosphate hydrolases"/>
    <property type="match status" value="1"/>
</dbReference>
<dbReference type="InterPro" id="IPR002197">
    <property type="entry name" value="HTH_Fis"/>
</dbReference>
<reference evidence="6" key="1">
    <citation type="submission" date="2018-06" db="EMBL/GenBank/DDBJ databases">
        <authorList>
            <person name="Zhirakovskaya E."/>
        </authorList>
    </citation>
    <scope>NUCLEOTIDE SEQUENCE</scope>
</reference>
<keyword evidence="4" id="KW-0804">Transcription</keyword>
<keyword evidence="2" id="KW-0067">ATP-binding</keyword>
<dbReference type="Gene3D" id="1.10.10.60">
    <property type="entry name" value="Homeodomain-like"/>
    <property type="match status" value="1"/>
</dbReference>
<organism evidence="6">
    <name type="scientific">hydrothermal vent metagenome</name>
    <dbReference type="NCBI Taxonomy" id="652676"/>
    <lineage>
        <taxon>unclassified sequences</taxon>
        <taxon>metagenomes</taxon>
        <taxon>ecological metagenomes</taxon>
    </lineage>
</organism>
<gene>
    <name evidence="6" type="ORF">MNBD_GAMMA13-634</name>
</gene>
<dbReference type="EMBL" id="UOFK01000102">
    <property type="protein sequence ID" value="VAW76917.1"/>
    <property type="molecule type" value="Genomic_DNA"/>
</dbReference>
<dbReference type="InterPro" id="IPR025943">
    <property type="entry name" value="Sigma_54_int_dom_ATP-bd_2"/>
</dbReference>
<dbReference type="InterPro" id="IPR009057">
    <property type="entry name" value="Homeodomain-like_sf"/>
</dbReference>
<dbReference type="InterPro" id="IPR058031">
    <property type="entry name" value="AAA_lid_NorR"/>
</dbReference>
<dbReference type="GO" id="GO:0043565">
    <property type="term" value="F:sequence-specific DNA binding"/>
    <property type="evidence" value="ECO:0007669"/>
    <property type="project" value="InterPro"/>
</dbReference>
<dbReference type="InterPro" id="IPR002078">
    <property type="entry name" value="Sigma_54_int"/>
</dbReference>
<dbReference type="PROSITE" id="PS00675">
    <property type="entry name" value="SIGMA54_INTERACT_1"/>
    <property type="match status" value="1"/>
</dbReference>
<keyword evidence="1" id="KW-0547">Nucleotide-binding</keyword>
<dbReference type="PROSITE" id="PS00676">
    <property type="entry name" value="SIGMA54_INTERACT_2"/>
    <property type="match status" value="1"/>
</dbReference>
<dbReference type="Pfam" id="PF02954">
    <property type="entry name" value="HTH_8"/>
    <property type="match status" value="1"/>
</dbReference>
<dbReference type="FunFam" id="3.40.50.300:FF:000006">
    <property type="entry name" value="DNA-binding transcriptional regulator NtrC"/>
    <property type="match status" value="1"/>
</dbReference>
<dbReference type="AlphaFoldDB" id="A0A3B0YMV0"/>
<evidence type="ECO:0000259" key="5">
    <source>
        <dbReference type="PROSITE" id="PS50045"/>
    </source>
</evidence>
<evidence type="ECO:0000313" key="6">
    <source>
        <dbReference type="EMBL" id="VAW76917.1"/>
    </source>
</evidence>
<dbReference type="Gene3D" id="1.10.8.60">
    <property type="match status" value="1"/>
</dbReference>
<dbReference type="Pfam" id="PF00158">
    <property type="entry name" value="Sigma54_activat"/>
    <property type="match status" value="1"/>
</dbReference>
<dbReference type="InterPro" id="IPR027417">
    <property type="entry name" value="P-loop_NTPase"/>
</dbReference>
<dbReference type="Pfam" id="PF25601">
    <property type="entry name" value="AAA_lid_14"/>
    <property type="match status" value="1"/>
</dbReference>
<dbReference type="InterPro" id="IPR025662">
    <property type="entry name" value="Sigma_54_int_dom_ATP-bd_1"/>
</dbReference>
<dbReference type="SUPFAM" id="SSF46689">
    <property type="entry name" value="Homeodomain-like"/>
    <property type="match status" value="1"/>
</dbReference>
<dbReference type="PANTHER" id="PTHR32071">
    <property type="entry name" value="TRANSCRIPTIONAL REGULATORY PROTEIN"/>
    <property type="match status" value="1"/>
</dbReference>
<evidence type="ECO:0000256" key="4">
    <source>
        <dbReference type="ARBA" id="ARBA00023163"/>
    </source>
</evidence>
<evidence type="ECO:0000256" key="3">
    <source>
        <dbReference type="ARBA" id="ARBA00023015"/>
    </source>
</evidence>
<dbReference type="SMART" id="SM00382">
    <property type="entry name" value="AAA"/>
    <property type="match status" value="1"/>
</dbReference>
<keyword evidence="3" id="KW-0805">Transcription regulation</keyword>
<dbReference type="PROSITE" id="PS50045">
    <property type="entry name" value="SIGMA54_INTERACT_4"/>
    <property type="match status" value="1"/>
</dbReference>
<proteinExistence type="predicted"/>
<dbReference type="InterPro" id="IPR003593">
    <property type="entry name" value="AAA+_ATPase"/>
</dbReference>
<dbReference type="PRINTS" id="PR01590">
    <property type="entry name" value="HTHFIS"/>
</dbReference>
<sequence length="326" mass="35926">MTHCSQPIIAESQAISDVVALAKKVAASSCTVLITGESGTGKELVARLIHESSPFRSGPYIPINVAALPSELVESQLFGHVRGAFTGAVHDRPGAFMAANGGTLLLDEIGDLPLQTQPKLLRALEQKEILPVGSDRPLHVTTRVVAATSWNLEDMSDNGHFRVDLMYRLNVVLITIPPLRDRPEDISILSEYYCEKFCREAGKPLLRISDTAKRQLLNYTWKGNTRELAHVIERAVLLCDTDEISSQDLPADLSNCLPPLVADFHSAVESFKHRHIVSILEGAGGDRRKTAELLGISPATLFRYIDKYNLKGYALKKHDELRGSHF</sequence>
<dbReference type="CDD" id="cd00009">
    <property type="entry name" value="AAA"/>
    <property type="match status" value="1"/>
</dbReference>
<protein>
    <recommendedName>
        <fullName evidence="5">Sigma-54 factor interaction domain-containing protein</fullName>
    </recommendedName>
</protein>